<dbReference type="Proteomes" id="UP000663845">
    <property type="component" value="Unassembled WGS sequence"/>
</dbReference>
<keyword evidence="2" id="KW-0436">Ligase</keyword>
<evidence type="ECO:0000256" key="7">
    <source>
        <dbReference type="SAM" id="Coils"/>
    </source>
</evidence>
<dbReference type="Gene3D" id="3.30.470.20">
    <property type="entry name" value="ATP-grasp fold, B domain"/>
    <property type="match status" value="1"/>
</dbReference>
<feature type="compositionally biased region" description="Polar residues" evidence="8">
    <location>
        <begin position="960"/>
        <end position="978"/>
    </location>
</feature>
<reference evidence="9" key="1">
    <citation type="submission" date="2021-02" db="EMBL/GenBank/DDBJ databases">
        <authorList>
            <person name="Nowell W R."/>
        </authorList>
    </citation>
    <scope>NUCLEOTIDE SEQUENCE</scope>
</reference>
<feature type="region of interest" description="Disordered" evidence="8">
    <location>
        <begin position="464"/>
        <end position="520"/>
    </location>
</feature>
<organism evidence="9 10">
    <name type="scientific">Adineta steineri</name>
    <dbReference type="NCBI Taxonomy" id="433720"/>
    <lineage>
        <taxon>Eukaryota</taxon>
        <taxon>Metazoa</taxon>
        <taxon>Spiralia</taxon>
        <taxon>Gnathifera</taxon>
        <taxon>Rotifera</taxon>
        <taxon>Eurotatoria</taxon>
        <taxon>Bdelloidea</taxon>
        <taxon>Adinetida</taxon>
        <taxon>Adinetidae</taxon>
        <taxon>Adineta</taxon>
    </lineage>
</organism>
<evidence type="ECO:0000256" key="4">
    <source>
        <dbReference type="ARBA" id="ARBA00022840"/>
    </source>
</evidence>
<gene>
    <name evidence="9" type="ORF">JYZ213_LOCUS9519</name>
</gene>
<proteinExistence type="inferred from homology"/>
<dbReference type="GO" id="GO:0005524">
    <property type="term" value="F:ATP binding"/>
    <property type="evidence" value="ECO:0007669"/>
    <property type="project" value="UniProtKB-KW"/>
</dbReference>
<dbReference type="GO" id="GO:0070740">
    <property type="term" value="F:tubulin-glutamic acid ligase activity"/>
    <property type="evidence" value="ECO:0007669"/>
    <property type="project" value="TreeGrafter"/>
</dbReference>
<evidence type="ECO:0000313" key="10">
    <source>
        <dbReference type="Proteomes" id="UP000663845"/>
    </source>
</evidence>
<feature type="region of interest" description="Disordered" evidence="8">
    <location>
        <begin position="1159"/>
        <end position="1196"/>
    </location>
</feature>
<name>A0A813YAU5_9BILA</name>
<feature type="region of interest" description="Disordered" evidence="8">
    <location>
        <begin position="960"/>
        <end position="984"/>
    </location>
</feature>
<comment type="catalytic activity">
    <reaction evidence="6">
        <text>L-glutamyl-[protein] + L-glutamate + ATP = gamma-L-glutamyl-L-glutamyl-[protein] + ADP + phosphate + H(+)</text>
        <dbReference type="Rhea" id="RHEA:60144"/>
        <dbReference type="Rhea" id="RHEA-COMP:10208"/>
        <dbReference type="Rhea" id="RHEA-COMP:15517"/>
        <dbReference type="ChEBI" id="CHEBI:15378"/>
        <dbReference type="ChEBI" id="CHEBI:29973"/>
        <dbReference type="ChEBI" id="CHEBI:29985"/>
        <dbReference type="ChEBI" id="CHEBI:30616"/>
        <dbReference type="ChEBI" id="CHEBI:43474"/>
        <dbReference type="ChEBI" id="CHEBI:143622"/>
        <dbReference type="ChEBI" id="CHEBI:456216"/>
    </reaction>
    <physiologicalReaction direction="left-to-right" evidence="6">
        <dbReference type="Rhea" id="RHEA:60145"/>
    </physiologicalReaction>
</comment>
<keyword evidence="7" id="KW-0175">Coiled coil</keyword>
<sequence length="1196" mass="136481">MTSLVGNVDNCDEIVPRSSSVDSAIGDGGDDSPDEILECEEESFDELNEDNQQNGQCKALIPRLIRYGLKRTPIIQFSPKVVYGRCPEAKKIGEKHSLTFKFVKNDTKLIRNILEGHGFREVHPASSEFNILWTGGGMKPFSLRSLNPFQRVNHFPRSYEMTRKDRLYKNVQKMQQEKGVKNFNFIPTTFLLPYEFEDFSAAFHREKGVWIIKPVASSQGKGIFLINHPDQVPLDENLVISRYIDNPLLIDGYKFDVRIYVAVTSYDPLVAYLYEEGLTRFATVKYDPNCRSIKNAFMHLTNYSVNKRSHRYVRCDDPDIEDFGNKWSMSAMLRLLKAEGKDTFSLMMAIEDVCIKTLLSVESQISAACRMFLPTRGNCFEVYGFDILIDDDLRPWVLEVNLSPSLGCDAPIDLKIKTHMICDLFNLTSMPCIDPAIYSNKLKQQNKDSNLQSDQFKRRRPISAGYSLTPTLTNPNSNSRGARATTANRQSRSGNNNNNNTNNANNANNNNNQGNEISRGEYFGLSPEEIRILRTVKEENRQRGGFVRIFPVSDTFEYFSSFFEQRTTSYNQMIHQRLYPSRWSTSALNSQQNPTGQIRRTTIPRSKHLSSAFNYGHSSEKDLTPKTSGCDLDEALERYRIYERRLIDIVPPPSTLTTITTTTTTTTASDIMEQPKFSEKISKPQIVIDSIEQNQSRINLHRTVSAPINHIVTKQQNRNDSPSKRLASVGQLVKQQQLNINTAPGENRHSVYAKNDILQMLNQGLTLSPLQARTAFGTYLQRIQFRLMLDSEFKEEVTSTQHMDLVIRFLKRAGQNLSPPFRVEIPSRRLSQSDQKRILAKELCDFLHLYNKETVTQYQNQIFSTNQIDNRLFENFLRSASEADLEQMMTAYMKTNPNSAVHLGVNPKIIKATSQNSDVGADQHAQTILPKHSIEEKSITIIQTITSNDQSSQSWATLSTQNQSQRRLSRTSSATKNKNNQKKQDEIYKLYGVSRPVSAAVPQRKQLTATGSSIPGTKLLTCERPNSALLSVDQDNKRDFVEQLNELSTKQHRRQYSGIHRLNTFNSRSPSAERQQQQTNLTISNDYETISQTTATTTTTKEEEVLEKSRQMLEESKAKNEQLAEQAKVFQRTLQRNEMYSALNRFGHRPPIYPTVVKETRTSSSNNKYQQSKNNNSTISMLNDQHRIKSTNSPQD</sequence>
<evidence type="ECO:0000256" key="1">
    <source>
        <dbReference type="ARBA" id="ARBA00006820"/>
    </source>
</evidence>
<dbReference type="GO" id="GO:0000226">
    <property type="term" value="P:microtubule cytoskeleton organization"/>
    <property type="evidence" value="ECO:0007669"/>
    <property type="project" value="TreeGrafter"/>
</dbReference>
<feature type="compositionally biased region" description="Low complexity" evidence="8">
    <location>
        <begin position="488"/>
        <end position="515"/>
    </location>
</feature>
<dbReference type="GO" id="GO:0036064">
    <property type="term" value="C:ciliary basal body"/>
    <property type="evidence" value="ECO:0007669"/>
    <property type="project" value="TreeGrafter"/>
</dbReference>
<evidence type="ECO:0000256" key="8">
    <source>
        <dbReference type="SAM" id="MobiDB-lite"/>
    </source>
</evidence>
<keyword evidence="4" id="KW-0067">ATP-binding</keyword>
<dbReference type="PANTHER" id="PTHR12241:SF145">
    <property type="entry name" value="TUBULIN POLYGLUTAMYLASE TTLL5"/>
    <property type="match status" value="1"/>
</dbReference>
<evidence type="ECO:0000313" key="9">
    <source>
        <dbReference type="EMBL" id="CAF0881562.1"/>
    </source>
</evidence>
<evidence type="ECO:0000256" key="6">
    <source>
        <dbReference type="ARBA" id="ARBA00049274"/>
    </source>
</evidence>
<comment type="caution">
    <text evidence="9">The sequence shown here is derived from an EMBL/GenBank/DDBJ whole genome shotgun (WGS) entry which is preliminary data.</text>
</comment>
<accession>A0A813YAU5</accession>
<dbReference type="InterPro" id="IPR004344">
    <property type="entry name" value="TTL/TTLL_fam"/>
</dbReference>
<dbReference type="EMBL" id="CAJNOG010000067">
    <property type="protein sequence ID" value="CAF0881562.1"/>
    <property type="molecule type" value="Genomic_DNA"/>
</dbReference>
<dbReference type="PANTHER" id="PTHR12241">
    <property type="entry name" value="TUBULIN POLYGLUTAMYLASE"/>
    <property type="match status" value="1"/>
</dbReference>
<evidence type="ECO:0000256" key="5">
    <source>
        <dbReference type="ARBA" id="ARBA00041448"/>
    </source>
</evidence>
<keyword evidence="3" id="KW-0547">Nucleotide-binding</keyword>
<feature type="compositionally biased region" description="Low complexity" evidence="8">
    <location>
        <begin position="1163"/>
        <end position="1177"/>
    </location>
</feature>
<comment type="similarity">
    <text evidence="1">Belongs to the tubulin--tyrosine ligase family.</text>
</comment>
<feature type="compositionally biased region" description="Polar residues" evidence="8">
    <location>
        <begin position="466"/>
        <end position="480"/>
    </location>
</feature>
<feature type="coiled-coil region" evidence="7">
    <location>
        <begin position="1106"/>
        <end position="1133"/>
    </location>
</feature>
<dbReference type="AlphaFoldDB" id="A0A813YAU5"/>
<dbReference type="GO" id="GO:0015631">
    <property type="term" value="F:tubulin binding"/>
    <property type="evidence" value="ECO:0007669"/>
    <property type="project" value="TreeGrafter"/>
</dbReference>
<dbReference type="Pfam" id="PF03133">
    <property type="entry name" value="TTL"/>
    <property type="match status" value="1"/>
</dbReference>
<evidence type="ECO:0000256" key="3">
    <source>
        <dbReference type="ARBA" id="ARBA00022741"/>
    </source>
</evidence>
<dbReference type="SUPFAM" id="SSF56059">
    <property type="entry name" value="Glutathione synthetase ATP-binding domain-like"/>
    <property type="match status" value="1"/>
</dbReference>
<dbReference type="PROSITE" id="PS51221">
    <property type="entry name" value="TTL"/>
    <property type="match status" value="1"/>
</dbReference>
<protein>
    <recommendedName>
        <fullName evidence="5">Tubulin--tyrosine ligase-like protein 5</fullName>
    </recommendedName>
</protein>
<evidence type="ECO:0000256" key="2">
    <source>
        <dbReference type="ARBA" id="ARBA00022598"/>
    </source>
</evidence>